<keyword evidence="1" id="KW-0472">Membrane</keyword>
<keyword evidence="1" id="KW-0812">Transmembrane</keyword>
<evidence type="ECO:0000259" key="2">
    <source>
        <dbReference type="Pfam" id="PF14340"/>
    </source>
</evidence>
<dbReference type="Pfam" id="PF14340">
    <property type="entry name" value="DUF4395"/>
    <property type="match status" value="1"/>
</dbReference>
<keyword evidence="4" id="KW-1185">Reference proteome</keyword>
<evidence type="ECO:0000313" key="3">
    <source>
        <dbReference type="EMBL" id="MBB6675591.1"/>
    </source>
</evidence>
<feature type="transmembrane region" description="Helical" evidence="1">
    <location>
        <begin position="12"/>
        <end position="30"/>
    </location>
</feature>
<accession>A0A7X0RXP8</accession>
<organism evidence="3 4">
    <name type="scientific">Cohnella nanjingensis</name>
    <dbReference type="NCBI Taxonomy" id="1387779"/>
    <lineage>
        <taxon>Bacteria</taxon>
        <taxon>Bacillati</taxon>
        <taxon>Bacillota</taxon>
        <taxon>Bacilli</taxon>
        <taxon>Bacillales</taxon>
        <taxon>Paenibacillaceae</taxon>
        <taxon>Cohnella</taxon>
    </lineage>
</organism>
<evidence type="ECO:0000313" key="4">
    <source>
        <dbReference type="Proteomes" id="UP000547209"/>
    </source>
</evidence>
<dbReference type="EMBL" id="JACJVP010000085">
    <property type="protein sequence ID" value="MBB6675591.1"/>
    <property type="molecule type" value="Genomic_DNA"/>
</dbReference>
<proteinExistence type="predicted"/>
<feature type="transmembrane region" description="Helical" evidence="1">
    <location>
        <begin position="77"/>
        <end position="98"/>
    </location>
</feature>
<dbReference type="InterPro" id="IPR016942">
    <property type="entry name" value="UCP030042"/>
</dbReference>
<evidence type="ECO:0000256" key="1">
    <source>
        <dbReference type="SAM" id="Phobius"/>
    </source>
</evidence>
<feature type="domain" description="DUF4395" evidence="2">
    <location>
        <begin position="5"/>
        <end position="129"/>
    </location>
</feature>
<keyword evidence="1" id="KW-1133">Transmembrane helix</keyword>
<dbReference type="PIRSF" id="PIRSF030042">
    <property type="entry name" value="UCP030042"/>
    <property type="match status" value="1"/>
</dbReference>
<dbReference type="RefSeq" id="WP_185673437.1">
    <property type="nucleotide sequence ID" value="NZ_JACJVP010000085.1"/>
</dbReference>
<dbReference type="AlphaFoldDB" id="A0A7X0RXP8"/>
<gene>
    <name evidence="3" type="ORF">H7C19_33515</name>
</gene>
<dbReference type="InterPro" id="IPR025508">
    <property type="entry name" value="DUF4395"/>
</dbReference>
<dbReference type="Proteomes" id="UP000547209">
    <property type="component" value="Unassembled WGS sequence"/>
</dbReference>
<sequence>MREIPMSYIKSNQAGIVLFVVLSILLSQPWLLAALWAIQVAGVLTQGRGNLFVLIAKPFLKPQGKETQAAELTRFNNTLAVLFLTLSLLGFAIGWSVAGYVFSAMLIAAAGAALLGYCIGCTIYYQYKQFKARRKIKMSR</sequence>
<name>A0A7X0RXP8_9BACL</name>
<feature type="transmembrane region" description="Helical" evidence="1">
    <location>
        <begin position="104"/>
        <end position="127"/>
    </location>
</feature>
<reference evidence="3 4" key="1">
    <citation type="submission" date="2020-08" db="EMBL/GenBank/DDBJ databases">
        <title>Cohnella phylogeny.</title>
        <authorList>
            <person name="Dunlap C."/>
        </authorList>
    </citation>
    <scope>NUCLEOTIDE SEQUENCE [LARGE SCALE GENOMIC DNA]</scope>
    <source>
        <strain evidence="3 4">DSM 28246</strain>
    </source>
</reference>
<comment type="caution">
    <text evidence="3">The sequence shown here is derived from an EMBL/GenBank/DDBJ whole genome shotgun (WGS) entry which is preliminary data.</text>
</comment>
<protein>
    <submittedName>
        <fullName evidence="3">DUF4395 domain-containing protein</fullName>
    </submittedName>
</protein>